<accession>A0A847SMH4</accession>
<dbReference type="Pfam" id="PF16344">
    <property type="entry name" value="FecR_C"/>
    <property type="match status" value="1"/>
</dbReference>
<sequence length="344" mass="38419">MKHPATLLEKFFRGECNEAENQVVREYLIQHPEALQPWLTEESWHSFHPESLLPTDISEKMLAAIESRTYRKIPPAGRSYKWLAVAAAIAIPALAGVWWMQQHTTPIKQHLATPPATTPTAVTPVFAQQVNRTSKTMRLRLNDGSTVDLAPQSQIRYEEPFATHNRSIQLSGAALFNVVANKEKPFTVYAGNYGTTALGTVFRVTTLNSKKGVIRVQLISGKVVVKPDSLLDSKGIKATYLLPGQALSFDQQGVVPVTNNNQQAPVKTENEIFTFRNEPLANIFRLMSEKFHVKIQYQESNLADMSFTGVFDSSKESLADFLGTISTLNNLTIKQTNETIYITQ</sequence>
<organism evidence="4 5">
    <name type="scientific">Chitinophaga eiseniae</name>
    <dbReference type="NCBI Taxonomy" id="634771"/>
    <lineage>
        <taxon>Bacteria</taxon>
        <taxon>Pseudomonadati</taxon>
        <taxon>Bacteroidota</taxon>
        <taxon>Chitinophagia</taxon>
        <taxon>Chitinophagales</taxon>
        <taxon>Chitinophagaceae</taxon>
        <taxon>Chitinophaga</taxon>
    </lineage>
</organism>
<dbReference type="PIRSF" id="PIRSF018266">
    <property type="entry name" value="FecR"/>
    <property type="match status" value="1"/>
</dbReference>
<comment type="caution">
    <text evidence="4">The sequence shown here is derived from an EMBL/GenBank/DDBJ whole genome shotgun (WGS) entry which is preliminary data.</text>
</comment>
<evidence type="ECO:0000313" key="5">
    <source>
        <dbReference type="Proteomes" id="UP000552864"/>
    </source>
</evidence>
<dbReference type="InterPro" id="IPR012373">
    <property type="entry name" value="Ferrdict_sens_TM"/>
</dbReference>
<dbReference type="Gene3D" id="2.60.120.1440">
    <property type="match status" value="1"/>
</dbReference>
<feature type="transmembrane region" description="Helical" evidence="1">
    <location>
        <begin position="80"/>
        <end position="100"/>
    </location>
</feature>
<name>A0A847SMH4_9BACT</name>
<dbReference type="Gene3D" id="3.55.50.30">
    <property type="match status" value="1"/>
</dbReference>
<dbReference type="Pfam" id="PF04773">
    <property type="entry name" value="FecR"/>
    <property type="match status" value="1"/>
</dbReference>
<protein>
    <submittedName>
        <fullName evidence="4">DUF4974 domain-containing protein</fullName>
    </submittedName>
</protein>
<keyword evidence="1" id="KW-0472">Membrane</keyword>
<dbReference type="Proteomes" id="UP000552864">
    <property type="component" value="Unassembled WGS sequence"/>
</dbReference>
<dbReference type="AlphaFoldDB" id="A0A847SMH4"/>
<evidence type="ECO:0000259" key="2">
    <source>
        <dbReference type="Pfam" id="PF04773"/>
    </source>
</evidence>
<dbReference type="RefSeq" id="WP_168740644.1">
    <property type="nucleotide sequence ID" value="NZ_JABAHZ010000005.1"/>
</dbReference>
<evidence type="ECO:0000259" key="3">
    <source>
        <dbReference type="Pfam" id="PF16344"/>
    </source>
</evidence>
<keyword evidence="1" id="KW-1133">Transmembrane helix</keyword>
<gene>
    <name evidence="4" type="ORF">HGH91_20305</name>
</gene>
<dbReference type="InterPro" id="IPR006860">
    <property type="entry name" value="FecR"/>
</dbReference>
<keyword evidence="5" id="KW-1185">Reference proteome</keyword>
<dbReference type="PANTHER" id="PTHR30273">
    <property type="entry name" value="PERIPLASMIC SIGNAL SENSOR AND SIGMA FACTOR ACTIVATOR FECR-RELATED"/>
    <property type="match status" value="1"/>
</dbReference>
<evidence type="ECO:0000256" key="1">
    <source>
        <dbReference type="SAM" id="Phobius"/>
    </source>
</evidence>
<dbReference type="PANTHER" id="PTHR30273:SF2">
    <property type="entry name" value="PROTEIN FECR"/>
    <property type="match status" value="1"/>
</dbReference>
<evidence type="ECO:0000313" key="4">
    <source>
        <dbReference type="EMBL" id="NLR80983.1"/>
    </source>
</evidence>
<proteinExistence type="predicted"/>
<dbReference type="GO" id="GO:0016989">
    <property type="term" value="F:sigma factor antagonist activity"/>
    <property type="evidence" value="ECO:0007669"/>
    <property type="project" value="TreeGrafter"/>
</dbReference>
<feature type="domain" description="Protein FecR C-terminal" evidence="3">
    <location>
        <begin position="273"/>
        <end position="342"/>
    </location>
</feature>
<dbReference type="EMBL" id="JABAHZ010000005">
    <property type="protein sequence ID" value="NLR80983.1"/>
    <property type="molecule type" value="Genomic_DNA"/>
</dbReference>
<keyword evidence="1" id="KW-0812">Transmembrane</keyword>
<dbReference type="InterPro" id="IPR032508">
    <property type="entry name" value="FecR_C"/>
</dbReference>
<feature type="domain" description="FecR protein" evidence="2">
    <location>
        <begin position="134"/>
        <end position="223"/>
    </location>
</feature>
<reference evidence="4 5" key="1">
    <citation type="submission" date="2020-04" db="EMBL/GenBank/DDBJ databases">
        <authorList>
            <person name="Yin C."/>
        </authorList>
    </citation>
    <scope>NUCLEOTIDE SEQUENCE [LARGE SCALE GENOMIC DNA]</scope>
    <source>
        <strain evidence="4 5">Ak56</strain>
    </source>
</reference>